<evidence type="ECO:0000256" key="2">
    <source>
        <dbReference type="ARBA" id="ARBA00005369"/>
    </source>
</evidence>
<dbReference type="GO" id="GO:0005737">
    <property type="term" value="C:cytoplasm"/>
    <property type="evidence" value="ECO:0007669"/>
    <property type="project" value="UniProtKB-SubCell"/>
</dbReference>
<dbReference type="EC" id="2.1.1.77" evidence="3"/>
<dbReference type="PANTHER" id="PTHR11579:SF0">
    <property type="entry name" value="PROTEIN-L-ISOASPARTATE(D-ASPARTATE) O-METHYLTRANSFERASE"/>
    <property type="match status" value="1"/>
</dbReference>
<comment type="caution">
    <text evidence="12">The sequence shown here is derived from an EMBL/GenBank/DDBJ whole genome shotgun (WGS) entry which is preliminary data.</text>
</comment>
<dbReference type="EMBL" id="QQNB01000006">
    <property type="protein sequence ID" value="RDE04187.1"/>
    <property type="molecule type" value="Genomic_DNA"/>
</dbReference>
<reference evidence="12 13" key="1">
    <citation type="submission" date="2018-07" db="EMBL/GenBank/DDBJ databases">
        <title>a novel species of Sphingomonas isolated from the rhizosphere soil of Araceae plant.</title>
        <authorList>
            <person name="Zhiyong W."/>
            <person name="Qinglan Z."/>
            <person name="Zhiwei F."/>
            <person name="Ding X."/>
            <person name="Gejiao W."/>
            <person name="Shixue Z."/>
        </authorList>
    </citation>
    <scope>NUCLEOTIDE SEQUENCE [LARGE SCALE GENOMIC DNA]</scope>
    <source>
        <strain evidence="12 13">WZY 27</strain>
    </source>
</reference>
<accession>A0A369VRQ7</accession>
<evidence type="ECO:0000313" key="13">
    <source>
        <dbReference type="Proteomes" id="UP000253918"/>
    </source>
</evidence>
<keyword evidence="7 12" id="KW-0808">Transferase</keyword>
<keyword evidence="6 12" id="KW-0489">Methyltransferase</keyword>
<dbReference type="RefSeq" id="WP_114689034.1">
    <property type="nucleotide sequence ID" value="NZ_QQNB01000006.1"/>
</dbReference>
<dbReference type="GO" id="GO:0032259">
    <property type="term" value="P:methylation"/>
    <property type="evidence" value="ECO:0007669"/>
    <property type="project" value="UniProtKB-KW"/>
</dbReference>
<keyword evidence="13" id="KW-1185">Reference proteome</keyword>
<organism evidence="12 13">
    <name type="scientific">Sphingomonas aracearum</name>
    <dbReference type="NCBI Taxonomy" id="2283317"/>
    <lineage>
        <taxon>Bacteria</taxon>
        <taxon>Pseudomonadati</taxon>
        <taxon>Pseudomonadota</taxon>
        <taxon>Alphaproteobacteria</taxon>
        <taxon>Sphingomonadales</taxon>
        <taxon>Sphingomonadaceae</taxon>
        <taxon>Sphingomonas</taxon>
    </lineage>
</organism>
<comment type="similarity">
    <text evidence="2">Belongs to the methyltransferase superfamily. L-isoaspartyl/D-aspartyl protein methyltransferase family.</text>
</comment>
<evidence type="ECO:0000256" key="1">
    <source>
        <dbReference type="ARBA" id="ARBA00004496"/>
    </source>
</evidence>
<name>A0A369VRQ7_9SPHN</name>
<keyword evidence="5" id="KW-0963">Cytoplasm</keyword>
<evidence type="ECO:0000313" key="12">
    <source>
        <dbReference type="EMBL" id="RDE04187.1"/>
    </source>
</evidence>
<evidence type="ECO:0000256" key="7">
    <source>
        <dbReference type="ARBA" id="ARBA00022679"/>
    </source>
</evidence>
<dbReference type="AlphaFoldDB" id="A0A369VRQ7"/>
<dbReference type="Gene3D" id="3.40.50.150">
    <property type="entry name" value="Vaccinia Virus protein VP39"/>
    <property type="match status" value="2"/>
</dbReference>
<evidence type="ECO:0000256" key="6">
    <source>
        <dbReference type="ARBA" id="ARBA00022603"/>
    </source>
</evidence>
<evidence type="ECO:0000256" key="5">
    <source>
        <dbReference type="ARBA" id="ARBA00022490"/>
    </source>
</evidence>
<dbReference type="CDD" id="cd02440">
    <property type="entry name" value="AdoMet_MTases"/>
    <property type="match status" value="1"/>
</dbReference>
<dbReference type="OrthoDB" id="9810066at2"/>
<dbReference type="SUPFAM" id="SSF53335">
    <property type="entry name" value="S-adenosyl-L-methionine-dependent methyltransferases"/>
    <property type="match status" value="1"/>
</dbReference>
<dbReference type="InterPro" id="IPR029063">
    <property type="entry name" value="SAM-dependent_MTases_sf"/>
</dbReference>
<dbReference type="Proteomes" id="UP000253918">
    <property type="component" value="Unassembled WGS sequence"/>
</dbReference>
<sequence>MTDVQRARDRMMDVHIKRRGVRDQRVLAAMRAVPRERFVEPGLEEFAYEDAPLPIAEEQTISQPFIVAAMIEAAEARLANVRFEQGDAEHPAYAASSFDRLFCASALVLMSDINAALRCWRDLLKPGGTIAFDTAAKPFGFSQRASEAALRHGVRLSYGEVADTPERCRDLLVQAGFEVVDIRKAFANTNPVAIDDVIAMYDERLDHPAWRGIKEARAETREAIRADFIGSVIADAVSGYVPNDMALFFTTGRKQPS</sequence>
<evidence type="ECO:0000256" key="8">
    <source>
        <dbReference type="ARBA" id="ARBA00022691"/>
    </source>
</evidence>
<dbReference type="GO" id="GO:0004719">
    <property type="term" value="F:protein-L-isoaspartate (D-aspartate) O-methyltransferase activity"/>
    <property type="evidence" value="ECO:0007669"/>
    <property type="project" value="UniProtKB-EC"/>
</dbReference>
<evidence type="ECO:0000256" key="11">
    <source>
        <dbReference type="ARBA" id="ARBA00031350"/>
    </source>
</evidence>
<evidence type="ECO:0000256" key="9">
    <source>
        <dbReference type="ARBA" id="ARBA00030757"/>
    </source>
</evidence>
<keyword evidence="8" id="KW-0949">S-adenosyl-L-methionine</keyword>
<protein>
    <recommendedName>
        <fullName evidence="4">Protein-L-isoaspartate O-methyltransferase</fullName>
        <ecNumber evidence="3">2.1.1.77</ecNumber>
    </recommendedName>
    <alternativeName>
        <fullName evidence="11">L-isoaspartyl protein carboxyl methyltransferase</fullName>
    </alternativeName>
    <alternativeName>
        <fullName evidence="9">Protein L-isoaspartyl methyltransferase</fullName>
    </alternativeName>
    <alternativeName>
        <fullName evidence="10">Protein-beta-aspartate methyltransferase</fullName>
    </alternativeName>
</protein>
<evidence type="ECO:0000256" key="10">
    <source>
        <dbReference type="ARBA" id="ARBA00031323"/>
    </source>
</evidence>
<evidence type="ECO:0000256" key="3">
    <source>
        <dbReference type="ARBA" id="ARBA00011890"/>
    </source>
</evidence>
<evidence type="ECO:0000256" key="4">
    <source>
        <dbReference type="ARBA" id="ARBA00013346"/>
    </source>
</evidence>
<dbReference type="InterPro" id="IPR000682">
    <property type="entry name" value="PCMT"/>
</dbReference>
<proteinExistence type="inferred from homology"/>
<dbReference type="PANTHER" id="PTHR11579">
    <property type="entry name" value="PROTEIN-L-ISOASPARTATE O-METHYLTRANSFERASE"/>
    <property type="match status" value="1"/>
</dbReference>
<dbReference type="Pfam" id="PF01135">
    <property type="entry name" value="PCMT"/>
    <property type="match status" value="1"/>
</dbReference>
<gene>
    <name evidence="12" type="ORF">DVW87_17375</name>
</gene>
<comment type="subcellular location">
    <subcellularLocation>
        <location evidence="1">Cytoplasm</location>
    </subcellularLocation>
</comment>